<dbReference type="GO" id="GO:0002098">
    <property type="term" value="P:tRNA wobble uridine modification"/>
    <property type="evidence" value="ECO:0007669"/>
    <property type="project" value="TreeGrafter"/>
</dbReference>
<dbReference type="InterPro" id="IPR027266">
    <property type="entry name" value="TrmE/GcvT-like"/>
</dbReference>
<dbReference type="InterPro" id="IPR025867">
    <property type="entry name" value="MnmE_helical"/>
</dbReference>
<comment type="caution">
    <text evidence="6">Lacks conserved residue(s) required for the propagation of feature annotation.</text>
</comment>
<comment type="function">
    <text evidence="6">Exhibits a very high intrinsic GTPase hydrolysis rate. Involved in the addition of a carboxymethylaminomethyl (cmnm) group at the wobble position (U34) of certain tRNAs, forming tRNA-cmnm(5)s(2)U34.</text>
</comment>
<feature type="binding site" evidence="6">
    <location>
        <begin position="245"/>
        <end position="250"/>
    </location>
    <ligand>
        <name>GTP</name>
        <dbReference type="ChEBI" id="CHEBI:37565"/>
    </ligand>
</feature>
<comment type="subunit">
    <text evidence="6">Homodimer. Heterotetramer of two MnmE and two MnmG subunits.</text>
</comment>
<evidence type="ECO:0000256" key="5">
    <source>
        <dbReference type="ARBA" id="ARBA00023134"/>
    </source>
</evidence>
<proteinExistence type="inferred from homology"/>
<keyword evidence="3 6" id="KW-0547">Nucleotide-binding</keyword>
<evidence type="ECO:0000256" key="1">
    <source>
        <dbReference type="ARBA" id="ARBA00011043"/>
    </source>
</evidence>
<feature type="binding site" evidence="6">
    <location>
        <position position="269"/>
    </location>
    <ligand>
        <name>K(+)</name>
        <dbReference type="ChEBI" id="CHEBI:29103"/>
    </ligand>
</feature>
<evidence type="ECO:0000313" key="9">
    <source>
        <dbReference type="EMBL" id="QDF65145.1"/>
    </source>
</evidence>
<keyword evidence="6" id="KW-0460">Magnesium</keyword>
<dbReference type="GO" id="GO:0005525">
    <property type="term" value="F:GTP binding"/>
    <property type="evidence" value="ECO:0007669"/>
    <property type="project" value="UniProtKB-UniRule"/>
</dbReference>
<keyword evidence="10" id="KW-1185">Reference proteome</keyword>
<dbReference type="InterPro" id="IPR004520">
    <property type="entry name" value="GTPase_MnmE"/>
</dbReference>
<dbReference type="EMBL" id="CP041147">
    <property type="protein sequence ID" value="QDF65145.1"/>
    <property type="molecule type" value="Genomic_DNA"/>
</dbReference>
<comment type="similarity">
    <text evidence="1 6 7">Belongs to the TRAFAC class TrmE-Era-EngA-EngB-Septin-like GTPase superfamily. TrmE GTPase family.</text>
</comment>
<keyword evidence="5 6" id="KW-0342">GTP-binding</keyword>
<evidence type="ECO:0000313" key="10">
    <source>
        <dbReference type="Proteomes" id="UP000315201"/>
    </source>
</evidence>
<dbReference type="AlphaFoldDB" id="A0A4Y6I684"/>
<dbReference type="SUPFAM" id="SSF116878">
    <property type="entry name" value="TrmE connector domain"/>
    <property type="match status" value="1"/>
</dbReference>
<feature type="binding site" evidence="6">
    <location>
        <position position="465"/>
    </location>
    <ligand>
        <name>(6S)-5-formyl-5,6,7,8-tetrahydrofolate</name>
        <dbReference type="ChEBI" id="CHEBI:57457"/>
    </ligand>
</feature>
<dbReference type="InterPro" id="IPR027368">
    <property type="entry name" value="MnmE_dom2"/>
</dbReference>
<dbReference type="InterPro" id="IPR006073">
    <property type="entry name" value="GTP-bd"/>
</dbReference>
<evidence type="ECO:0000256" key="6">
    <source>
        <dbReference type="HAMAP-Rule" id="MF_00379"/>
    </source>
</evidence>
<dbReference type="SUPFAM" id="SSF52540">
    <property type="entry name" value="P-loop containing nucleoside triphosphate hydrolases"/>
    <property type="match status" value="1"/>
</dbReference>
<dbReference type="Gene3D" id="3.30.1360.120">
    <property type="entry name" value="Probable tRNA modification gtpase trme, domain 1"/>
    <property type="match status" value="1"/>
</dbReference>
<dbReference type="GO" id="GO:0030488">
    <property type="term" value="P:tRNA methylation"/>
    <property type="evidence" value="ECO:0007669"/>
    <property type="project" value="TreeGrafter"/>
</dbReference>
<dbReference type="Gene3D" id="1.20.120.430">
    <property type="entry name" value="tRNA modification GTPase MnmE domain 2"/>
    <property type="match status" value="1"/>
</dbReference>
<feature type="binding site" evidence="6">
    <location>
        <position position="270"/>
    </location>
    <ligand>
        <name>Mg(2+)</name>
        <dbReference type="ChEBI" id="CHEBI:18420"/>
    </ligand>
</feature>
<keyword evidence="4 6" id="KW-0630">Potassium</keyword>
<dbReference type="CDD" id="cd04164">
    <property type="entry name" value="trmE"/>
    <property type="match status" value="1"/>
</dbReference>
<dbReference type="PANTHER" id="PTHR42714:SF2">
    <property type="entry name" value="TRNA MODIFICATION GTPASE GTPBP3, MITOCHONDRIAL"/>
    <property type="match status" value="1"/>
</dbReference>
<evidence type="ECO:0000256" key="7">
    <source>
        <dbReference type="RuleBase" id="RU003313"/>
    </source>
</evidence>
<dbReference type="CDD" id="cd14858">
    <property type="entry name" value="TrmE_N"/>
    <property type="match status" value="1"/>
</dbReference>
<keyword evidence="6" id="KW-0963">Cytoplasm</keyword>
<protein>
    <recommendedName>
        <fullName evidence="6">tRNA modification GTPase MnmE</fullName>
        <ecNumber evidence="6">3.6.-.-</ecNumber>
    </recommendedName>
</protein>
<dbReference type="InterPro" id="IPR031168">
    <property type="entry name" value="G_TrmE"/>
</dbReference>
<accession>A0A4Y6I684</accession>
<dbReference type="Pfam" id="PF10396">
    <property type="entry name" value="TrmE_N"/>
    <property type="match status" value="1"/>
</dbReference>
<gene>
    <name evidence="6 9" type="primary">mnmE</name>
    <name evidence="6" type="synonym">trmE</name>
    <name evidence="9" type="ORF">FIV53_02505</name>
</gene>
<comment type="cofactor">
    <cofactor evidence="6">
        <name>K(+)</name>
        <dbReference type="ChEBI" id="CHEBI:29103"/>
    </cofactor>
    <text evidence="6">Binds 1 potassium ion per subunit.</text>
</comment>
<feature type="binding site" evidence="6">
    <location>
        <position position="264"/>
    </location>
    <ligand>
        <name>K(+)</name>
        <dbReference type="ChEBI" id="CHEBI:29103"/>
    </ligand>
</feature>
<sequence length="465" mass="52004">MNEQLNATINYSTDTIAAISSGSHINQPISIVRLAGPDAVSIIKKIYKGKIGEDHQITYGHLYDDQTLVDEVLVMWFSGKKDKNGQLVYNNYVGEPLIEINCHGGIVVTNKVLELLLAHGARLAERGEFTRRAFLNGKMDLVKAEAVHDLIMSQTTQQAYASVNKFNGKTSNLIDNFLQKIAILIGICEVNIDYPEYEDIEHMDNQNMLNHLAQLTTDLTKIIKVSEDARYVFEGVKVAFLGKPNVGKSSILNALLLEDKAIVTDIAGTTRDLVEATYKINDMLFKLVDTAGLRNTKEIIEKIGIDKSLQQIEKADLVVHVTDTVQTNNEFDQLIEQKAKELNKFYINVLNKIDLLDKGDILTSDTVKISALHDNISELENALVSNFANIDIFDERIFNNTRQLSLIKSALNSLKQATDALNYNATFDMIIVDLYAAWDALQNIKGNVNREDLLDVMFSTFCLGK</sequence>
<dbReference type="InterPro" id="IPR005225">
    <property type="entry name" value="Small_GTP-bd"/>
</dbReference>
<dbReference type="Gene3D" id="3.40.50.300">
    <property type="entry name" value="P-loop containing nucleotide triphosphate hydrolases"/>
    <property type="match status" value="1"/>
</dbReference>
<feature type="binding site" evidence="6">
    <location>
        <position position="266"/>
    </location>
    <ligand>
        <name>K(+)</name>
        <dbReference type="ChEBI" id="CHEBI:29103"/>
    </ligand>
</feature>
<dbReference type="PROSITE" id="PS51709">
    <property type="entry name" value="G_TRME"/>
    <property type="match status" value="1"/>
</dbReference>
<feature type="binding site" evidence="6">
    <location>
        <begin position="289"/>
        <end position="292"/>
    </location>
    <ligand>
        <name>GTP</name>
        <dbReference type="ChEBI" id="CHEBI:37565"/>
    </ligand>
</feature>
<dbReference type="GO" id="GO:0046872">
    <property type="term" value="F:metal ion binding"/>
    <property type="evidence" value="ECO:0007669"/>
    <property type="project" value="UniProtKB-KW"/>
</dbReference>
<dbReference type="Proteomes" id="UP000315201">
    <property type="component" value="Chromosome"/>
</dbReference>
<name>A0A4Y6I684_9MOLU</name>
<dbReference type="EC" id="3.6.-.-" evidence="6"/>
<dbReference type="Pfam" id="PF01926">
    <property type="entry name" value="MMR_HSR1"/>
    <property type="match status" value="1"/>
</dbReference>
<dbReference type="NCBIfam" id="TIGR00231">
    <property type="entry name" value="small_GTP"/>
    <property type="match status" value="1"/>
</dbReference>
<evidence type="ECO:0000256" key="2">
    <source>
        <dbReference type="ARBA" id="ARBA00022694"/>
    </source>
</evidence>
<organism evidence="9 10">
    <name type="scientific">Mycoplasma nasistruthionis</name>
    <dbReference type="NCBI Taxonomy" id="353852"/>
    <lineage>
        <taxon>Bacteria</taxon>
        <taxon>Bacillati</taxon>
        <taxon>Mycoplasmatota</taxon>
        <taxon>Mollicutes</taxon>
        <taxon>Mycoplasmataceae</taxon>
        <taxon>Mycoplasma</taxon>
    </lineage>
</organism>
<comment type="subcellular location">
    <subcellularLocation>
        <location evidence="6">Cytoplasm</location>
    </subcellularLocation>
</comment>
<dbReference type="GO" id="GO:0003924">
    <property type="term" value="F:GTPase activity"/>
    <property type="evidence" value="ECO:0007669"/>
    <property type="project" value="UniProtKB-UniRule"/>
</dbReference>
<dbReference type="PANTHER" id="PTHR42714">
    <property type="entry name" value="TRNA MODIFICATION GTPASE GTPBP3"/>
    <property type="match status" value="1"/>
</dbReference>
<evidence type="ECO:0000256" key="4">
    <source>
        <dbReference type="ARBA" id="ARBA00022958"/>
    </source>
</evidence>
<keyword evidence="6" id="KW-0378">Hydrolase</keyword>
<evidence type="ECO:0000256" key="3">
    <source>
        <dbReference type="ARBA" id="ARBA00022741"/>
    </source>
</evidence>
<evidence type="ECO:0000259" key="8">
    <source>
        <dbReference type="PROSITE" id="PS51709"/>
    </source>
</evidence>
<feature type="binding site" evidence="6">
    <location>
        <position position="138"/>
    </location>
    <ligand>
        <name>(6S)-5-formyl-5,6,7,8-tetrahydrofolate</name>
        <dbReference type="ChEBI" id="CHEBI:57457"/>
    </ligand>
</feature>
<feature type="binding site" evidence="6">
    <location>
        <begin position="264"/>
        <end position="270"/>
    </location>
    <ligand>
        <name>GTP</name>
        <dbReference type="ChEBI" id="CHEBI:37565"/>
    </ligand>
</feature>
<feature type="binding site" evidence="6">
    <location>
        <position position="33"/>
    </location>
    <ligand>
        <name>(6S)-5-formyl-5,6,7,8-tetrahydrofolate</name>
        <dbReference type="ChEBI" id="CHEBI:57457"/>
    </ligand>
</feature>
<dbReference type="PRINTS" id="PR00326">
    <property type="entry name" value="GTP1OBG"/>
</dbReference>
<dbReference type="RefSeq" id="WP_208664695.1">
    <property type="nucleotide sequence ID" value="NZ_CP041147.1"/>
</dbReference>
<dbReference type="HAMAP" id="MF_00379">
    <property type="entry name" value="GTPase_MnmE"/>
    <property type="match status" value="1"/>
</dbReference>
<dbReference type="InterPro" id="IPR027417">
    <property type="entry name" value="P-loop_NTPase"/>
</dbReference>
<feature type="binding site" evidence="6">
    <location>
        <position position="245"/>
    </location>
    <ligand>
        <name>K(+)</name>
        <dbReference type="ChEBI" id="CHEBI:29103"/>
    </ligand>
</feature>
<feature type="binding site" evidence="6">
    <location>
        <position position="249"/>
    </location>
    <ligand>
        <name>Mg(2+)</name>
        <dbReference type="ChEBI" id="CHEBI:18420"/>
    </ligand>
</feature>
<dbReference type="InterPro" id="IPR018948">
    <property type="entry name" value="GTP-bd_TrmE_N"/>
</dbReference>
<keyword evidence="2 6" id="KW-0819">tRNA processing</keyword>
<keyword evidence="6" id="KW-0479">Metal-binding</keyword>
<dbReference type="GO" id="GO:0005829">
    <property type="term" value="C:cytosol"/>
    <property type="evidence" value="ECO:0007669"/>
    <property type="project" value="TreeGrafter"/>
</dbReference>
<feature type="domain" description="TrmE-type G" evidence="8">
    <location>
        <begin position="235"/>
        <end position="388"/>
    </location>
</feature>
<reference evidence="9 10" key="1">
    <citation type="submission" date="2019-06" db="EMBL/GenBank/DDBJ databases">
        <title>Mycoplasma nasistruthionis sp. nov. str Ms03.</title>
        <authorList>
            <person name="Botes A."/>
        </authorList>
    </citation>
    <scope>NUCLEOTIDE SEQUENCE [LARGE SCALE GENOMIC DNA]</scope>
    <source>
        <strain evidence="9 10">Ms03</strain>
    </source>
</reference>
<feature type="binding site" evidence="6">
    <location>
        <position position="99"/>
    </location>
    <ligand>
        <name>(6S)-5-formyl-5,6,7,8-tetrahydrofolate</name>
        <dbReference type="ChEBI" id="CHEBI:57457"/>
    </ligand>
</feature>
<dbReference type="Pfam" id="PF12631">
    <property type="entry name" value="MnmE_helical"/>
    <property type="match status" value="1"/>
</dbReference>
<dbReference type="NCBIfam" id="TIGR00450">
    <property type="entry name" value="mnmE_trmE_thdF"/>
    <property type="match status" value="1"/>
</dbReference>